<evidence type="ECO:0000256" key="5">
    <source>
        <dbReference type="ARBA" id="ARBA00022833"/>
    </source>
</evidence>
<feature type="domain" description="C2H2-type" evidence="8">
    <location>
        <begin position="421"/>
        <end position="450"/>
    </location>
</feature>
<evidence type="ECO:0000256" key="2">
    <source>
        <dbReference type="ARBA" id="ARBA00022723"/>
    </source>
</evidence>
<dbReference type="InterPro" id="IPR050331">
    <property type="entry name" value="Zinc_finger"/>
</dbReference>
<dbReference type="GO" id="GO:0008270">
    <property type="term" value="F:zinc ion binding"/>
    <property type="evidence" value="ECO:0007669"/>
    <property type="project" value="UniProtKB-KW"/>
</dbReference>
<dbReference type="SMART" id="SM00355">
    <property type="entry name" value="ZnF_C2H2"/>
    <property type="match status" value="5"/>
</dbReference>
<keyword evidence="2" id="KW-0479">Metal-binding</keyword>
<accession>A0AAD1T6M9</accession>
<protein>
    <submittedName>
        <fullName evidence="9">Zinc finger 70-like</fullName>
    </submittedName>
</protein>
<keyword evidence="10" id="KW-1185">Reference proteome</keyword>
<gene>
    <name evidence="9" type="ORF">PECUL_23A014916</name>
</gene>
<dbReference type="Proteomes" id="UP001295444">
    <property type="component" value="Chromosome 10"/>
</dbReference>
<keyword evidence="3" id="KW-0677">Repeat</keyword>
<evidence type="ECO:0000256" key="7">
    <source>
        <dbReference type="PROSITE-ProRule" id="PRU00042"/>
    </source>
</evidence>
<evidence type="ECO:0000256" key="4">
    <source>
        <dbReference type="ARBA" id="ARBA00022771"/>
    </source>
</evidence>
<keyword evidence="5" id="KW-0862">Zinc</keyword>
<dbReference type="EMBL" id="OW240921">
    <property type="protein sequence ID" value="CAH2318704.1"/>
    <property type="molecule type" value="Genomic_DNA"/>
</dbReference>
<dbReference type="PANTHER" id="PTHR16515:SF49">
    <property type="entry name" value="GASTRULA ZINC FINGER PROTEIN XLCGF49.1-LIKE-RELATED"/>
    <property type="match status" value="1"/>
</dbReference>
<evidence type="ECO:0000256" key="1">
    <source>
        <dbReference type="ARBA" id="ARBA00004123"/>
    </source>
</evidence>
<dbReference type="GO" id="GO:0010468">
    <property type="term" value="P:regulation of gene expression"/>
    <property type="evidence" value="ECO:0007669"/>
    <property type="project" value="TreeGrafter"/>
</dbReference>
<organism evidence="9 10">
    <name type="scientific">Pelobates cultripes</name>
    <name type="common">Western spadefoot toad</name>
    <dbReference type="NCBI Taxonomy" id="61616"/>
    <lineage>
        <taxon>Eukaryota</taxon>
        <taxon>Metazoa</taxon>
        <taxon>Chordata</taxon>
        <taxon>Craniata</taxon>
        <taxon>Vertebrata</taxon>
        <taxon>Euteleostomi</taxon>
        <taxon>Amphibia</taxon>
        <taxon>Batrachia</taxon>
        <taxon>Anura</taxon>
        <taxon>Pelobatoidea</taxon>
        <taxon>Pelobatidae</taxon>
        <taxon>Pelobates</taxon>
    </lineage>
</organism>
<dbReference type="GO" id="GO:0005634">
    <property type="term" value="C:nucleus"/>
    <property type="evidence" value="ECO:0007669"/>
    <property type="project" value="UniProtKB-SubCell"/>
</dbReference>
<dbReference type="SUPFAM" id="SSF57667">
    <property type="entry name" value="beta-beta-alpha zinc fingers"/>
    <property type="match status" value="1"/>
</dbReference>
<dbReference type="PROSITE" id="PS00028">
    <property type="entry name" value="ZINC_FINGER_C2H2_1"/>
    <property type="match status" value="1"/>
</dbReference>
<proteinExistence type="predicted"/>
<evidence type="ECO:0000259" key="8">
    <source>
        <dbReference type="PROSITE" id="PS50157"/>
    </source>
</evidence>
<evidence type="ECO:0000256" key="6">
    <source>
        <dbReference type="ARBA" id="ARBA00023242"/>
    </source>
</evidence>
<dbReference type="InterPro" id="IPR013087">
    <property type="entry name" value="Znf_C2H2_type"/>
</dbReference>
<evidence type="ECO:0000256" key="3">
    <source>
        <dbReference type="ARBA" id="ARBA00022737"/>
    </source>
</evidence>
<feature type="domain" description="C2H2-type" evidence="8">
    <location>
        <begin position="203"/>
        <end position="238"/>
    </location>
</feature>
<dbReference type="AlphaFoldDB" id="A0AAD1T6M9"/>
<feature type="domain" description="C2H2-type" evidence="8">
    <location>
        <begin position="594"/>
        <end position="624"/>
    </location>
</feature>
<comment type="subcellular location">
    <subcellularLocation>
        <location evidence="1">Nucleus</location>
    </subcellularLocation>
</comment>
<name>A0AAD1T6M9_PELCU</name>
<keyword evidence="6" id="KW-0539">Nucleus</keyword>
<dbReference type="Gene3D" id="3.30.160.60">
    <property type="entry name" value="Classic Zinc Finger"/>
    <property type="match status" value="1"/>
</dbReference>
<evidence type="ECO:0000313" key="9">
    <source>
        <dbReference type="EMBL" id="CAH2318704.1"/>
    </source>
</evidence>
<keyword evidence="4 7" id="KW-0863">Zinc-finger</keyword>
<dbReference type="PROSITE" id="PS50157">
    <property type="entry name" value="ZINC_FINGER_C2H2_2"/>
    <property type="match status" value="3"/>
</dbReference>
<dbReference type="Pfam" id="PF00096">
    <property type="entry name" value="zf-C2H2"/>
    <property type="match status" value="1"/>
</dbReference>
<sequence length="717" mass="81243">METCHGFEVGAEVELQEVVELVEECPSITVENKHDLPVWQTSHCIDDLISDEELDSQPVLSPSPEIENLKVFDSSFIETKIRYEERGTASEKTAPLSVSDGSLTGFQSHGLTSDTESMLWNNYFLQDPDNPLEVISGTGETETMRNSDTRQNQALYRLPSNFNHMSSESAWSEQEKNEDSEHFSYYNANTNFRGSVKPSVRRHKCPRCGRSFRRLCNLEKHLCLKMAMGFSVANGSNPGQVVPSAKATMKVNGHENNYQSNSGSDELLEQMCAKAQQELHLIQQQHGKSGPSDEKSVRQEYETIEKAHLPVTPSLIENLYAPTFPLFFPCKECGRYIHKNSVDSHSCWNKDSSLSFLEGVATANKSQMPALGRSQREKSNNLEYTDIIQVITPGTPAKRPKIHSVAEESITTKGKLSKTSFFCDRCGRIFRHKHTLEKHKCTKKDISTSPIQNSLEESHKSTARYPYSLQRSKSYINAEKGTLVQTHKDDAMYKKIDFFHDPGSLDFAETNMDYVIGTAEDGTLYDGEDIPIDFIDSEGMRNTGETEGQLEHSLPFEKDWDGQSPDIIKHLIPRPVTLPLKTLARIGKRLKHSYQCQDCGAQFLQYSQWKRHQQKGKVHKGGLKENHKCDCGRHIFGPLHLLRHQLQHISGTPFVCSVCGQCLRGYRRLQAHSWVHPLASRFQCDCGEMFTHLSRYLWHSLLNSKSPKGKHTKAVRS</sequence>
<evidence type="ECO:0000313" key="10">
    <source>
        <dbReference type="Proteomes" id="UP001295444"/>
    </source>
</evidence>
<dbReference type="PANTHER" id="PTHR16515">
    <property type="entry name" value="PR DOMAIN ZINC FINGER PROTEIN"/>
    <property type="match status" value="1"/>
</dbReference>
<dbReference type="InterPro" id="IPR036236">
    <property type="entry name" value="Znf_C2H2_sf"/>
</dbReference>
<reference evidence="9" key="1">
    <citation type="submission" date="2022-03" db="EMBL/GenBank/DDBJ databases">
        <authorList>
            <person name="Alioto T."/>
            <person name="Alioto T."/>
            <person name="Gomez Garrido J."/>
        </authorList>
    </citation>
    <scope>NUCLEOTIDE SEQUENCE</scope>
</reference>